<evidence type="ECO:0000256" key="15">
    <source>
        <dbReference type="SAM" id="MobiDB-lite"/>
    </source>
</evidence>
<keyword evidence="13" id="KW-0131">Cell cycle</keyword>
<evidence type="ECO:0000256" key="14">
    <source>
        <dbReference type="ARBA" id="ARBA00030672"/>
    </source>
</evidence>
<keyword evidence="6" id="KW-0132">Cell division</keyword>
<keyword evidence="8" id="KW-0863">Zinc-finger</keyword>
<dbReference type="InterPro" id="IPR059039">
    <property type="entry name" value="ZNF380_CC"/>
</dbReference>
<keyword evidence="19" id="KW-1185">Reference proteome</keyword>
<evidence type="ECO:0000313" key="19">
    <source>
        <dbReference type="Proteomes" id="UP001549920"/>
    </source>
</evidence>
<dbReference type="GO" id="GO:0005694">
    <property type="term" value="C:chromosome"/>
    <property type="evidence" value="ECO:0007669"/>
    <property type="project" value="UniProtKB-SubCell"/>
</dbReference>
<feature type="compositionally biased region" description="Basic and acidic residues" evidence="15">
    <location>
        <begin position="7"/>
        <end position="31"/>
    </location>
</feature>
<sequence>MSNLRLQMDKKKAQDEMRRLMAERRKKDQKPVKIDNPLAKYNNAGQLMCVLCSSVVRSEQVWSVHVNSKQHRENVNNAKQLKELTNNFTVGKLKHKASPPRDAPQEKKIKGILKNATQPRPVVTEKPKHNAPQIITFHDEEIKRKPLNTAILTTVGKEEQSTSSSQEQEDSKTQPAVDQPIPEGFFDDPILDAKVRNIEYKDPVEEEWEKFQKEIKEEATASAEIIAGEQEEATTERQIDEIDEQIRNWSRVLDLELKKEETKKKTQDLEQMNEDENYESDNEDDIDEFLDWRAKKAYS</sequence>
<gene>
    <name evidence="18" type="ORF">ABMA27_000963</name>
    <name evidence="17" type="ORF">ABMA28_001028</name>
</gene>
<dbReference type="SUPFAM" id="SSF57667">
    <property type="entry name" value="beta-beta-alpha zinc fingers"/>
    <property type="match status" value="1"/>
</dbReference>
<evidence type="ECO:0000256" key="11">
    <source>
        <dbReference type="ARBA" id="ARBA00023054"/>
    </source>
</evidence>
<evidence type="ECO:0000256" key="4">
    <source>
        <dbReference type="ARBA" id="ARBA00022454"/>
    </source>
</evidence>
<evidence type="ECO:0000256" key="2">
    <source>
        <dbReference type="ARBA" id="ARBA00004324"/>
    </source>
</evidence>
<dbReference type="GO" id="GO:0051301">
    <property type="term" value="P:cell division"/>
    <property type="evidence" value="ECO:0007669"/>
    <property type="project" value="UniProtKB-KW"/>
</dbReference>
<name>A0ABD0T4F4_LOXSC</name>
<keyword evidence="10" id="KW-0862">Zinc</keyword>
<feature type="region of interest" description="Disordered" evidence="15">
    <location>
        <begin position="155"/>
        <end position="189"/>
    </location>
</feature>
<dbReference type="GO" id="GO:0016607">
    <property type="term" value="C:nuclear speck"/>
    <property type="evidence" value="ECO:0007669"/>
    <property type="project" value="UniProtKB-SubCell"/>
</dbReference>
<evidence type="ECO:0000256" key="13">
    <source>
        <dbReference type="ARBA" id="ARBA00023306"/>
    </source>
</evidence>
<keyword evidence="11" id="KW-0175">Coiled coil</keyword>
<dbReference type="PANTHER" id="PTHR13278:SF0">
    <property type="entry name" value="ZINC FINGER PROTEIN 830"/>
    <property type="match status" value="1"/>
</dbReference>
<dbReference type="Pfam" id="PF12171">
    <property type="entry name" value="zf-C2H2_jaz"/>
    <property type="match status" value="1"/>
</dbReference>
<accession>A0ABD0T4F4</accession>
<proteinExistence type="predicted"/>
<dbReference type="GO" id="GO:0008270">
    <property type="term" value="F:zinc ion binding"/>
    <property type="evidence" value="ECO:0007669"/>
    <property type="project" value="UniProtKB-KW"/>
</dbReference>
<evidence type="ECO:0000256" key="10">
    <source>
        <dbReference type="ARBA" id="ARBA00022833"/>
    </source>
</evidence>
<evidence type="ECO:0000256" key="12">
    <source>
        <dbReference type="ARBA" id="ARBA00023242"/>
    </source>
</evidence>
<keyword evidence="12" id="KW-0539">Nucleus</keyword>
<reference evidence="19 20" key="1">
    <citation type="submission" date="2024-06" db="EMBL/GenBank/DDBJ databases">
        <title>A chromosome-level genome assembly of beet webworm, Loxostege sticticalis.</title>
        <authorList>
            <person name="Zhang Y."/>
        </authorList>
    </citation>
    <scope>NUCLEOTIDE SEQUENCE [LARGE SCALE GENOMIC DNA]</scope>
    <source>
        <strain evidence="18">AQ026</strain>
        <strain evidence="17">AQ028</strain>
        <tissue evidence="17">Male pupae</tissue>
        <tissue evidence="18">Whole body</tissue>
    </source>
</reference>
<feature type="domain" description="U1-type" evidence="16">
    <location>
        <begin position="44"/>
        <end position="78"/>
    </location>
</feature>
<feature type="region of interest" description="Disordered" evidence="15">
    <location>
        <begin position="260"/>
        <end position="286"/>
    </location>
</feature>
<dbReference type="PANTHER" id="PTHR13278">
    <property type="entry name" value="ZINC FINGER PROTEIN 830"/>
    <property type="match status" value="1"/>
</dbReference>
<evidence type="ECO:0000256" key="1">
    <source>
        <dbReference type="ARBA" id="ARBA00004286"/>
    </source>
</evidence>
<dbReference type="InterPro" id="IPR040050">
    <property type="entry name" value="ZNF830-like"/>
</dbReference>
<evidence type="ECO:0000256" key="9">
    <source>
        <dbReference type="ARBA" id="ARBA00022776"/>
    </source>
</evidence>
<dbReference type="SMART" id="SM00451">
    <property type="entry name" value="ZnF_U1"/>
    <property type="match status" value="1"/>
</dbReference>
<feature type="compositionally biased region" description="Acidic residues" evidence="15">
    <location>
        <begin position="271"/>
        <end position="286"/>
    </location>
</feature>
<dbReference type="Pfam" id="PF23406">
    <property type="entry name" value="ZNF380_CC"/>
    <property type="match status" value="1"/>
</dbReference>
<organism evidence="17 20">
    <name type="scientific">Loxostege sticticalis</name>
    <name type="common">Beet webworm moth</name>
    <dbReference type="NCBI Taxonomy" id="481309"/>
    <lineage>
        <taxon>Eukaryota</taxon>
        <taxon>Metazoa</taxon>
        <taxon>Ecdysozoa</taxon>
        <taxon>Arthropoda</taxon>
        <taxon>Hexapoda</taxon>
        <taxon>Insecta</taxon>
        <taxon>Pterygota</taxon>
        <taxon>Neoptera</taxon>
        <taxon>Endopterygota</taxon>
        <taxon>Lepidoptera</taxon>
        <taxon>Glossata</taxon>
        <taxon>Ditrysia</taxon>
        <taxon>Pyraloidea</taxon>
        <taxon>Crambidae</taxon>
        <taxon>Pyraustinae</taxon>
        <taxon>Loxostege</taxon>
    </lineage>
</organism>
<dbReference type="InterPro" id="IPR036236">
    <property type="entry name" value="Znf_C2H2_sf"/>
</dbReference>
<evidence type="ECO:0000313" key="18">
    <source>
        <dbReference type="EMBL" id="KAL0882496.1"/>
    </source>
</evidence>
<dbReference type="Proteomes" id="UP001549920">
    <property type="component" value="Unassembled WGS sequence"/>
</dbReference>
<dbReference type="InterPro" id="IPR003604">
    <property type="entry name" value="Matrin/U1-like-C_Znf_C2H2"/>
</dbReference>
<dbReference type="InterPro" id="IPR022755">
    <property type="entry name" value="Znf_C2H2_jaz"/>
</dbReference>
<dbReference type="EMBL" id="JBEUOH010000010">
    <property type="protein sequence ID" value="KAL0882496.1"/>
    <property type="molecule type" value="Genomic_DNA"/>
</dbReference>
<evidence type="ECO:0000256" key="7">
    <source>
        <dbReference type="ARBA" id="ARBA00022723"/>
    </source>
</evidence>
<evidence type="ECO:0000259" key="16">
    <source>
        <dbReference type="SMART" id="SM00451"/>
    </source>
</evidence>
<dbReference type="AlphaFoldDB" id="A0ABD0T4F4"/>
<dbReference type="EMBL" id="JBEDNZ010000010">
    <property type="protein sequence ID" value="KAL0832879.1"/>
    <property type="molecule type" value="Genomic_DNA"/>
</dbReference>
<evidence type="ECO:0000256" key="3">
    <source>
        <dbReference type="ARBA" id="ARBA00017358"/>
    </source>
</evidence>
<comment type="caution">
    <text evidence="17">The sequence shown here is derived from an EMBL/GenBank/DDBJ whole genome shotgun (WGS) entry which is preliminary data.</text>
</comment>
<keyword evidence="4" id="KW-0158">Chromosome</keyword>
<keyword evidence="7" id="KW-0479">Metal-binding</keyword>
<keyword evidence="9" id="KW-0498">Mitosis</keyword>
<evidence type="ECO:0000256" key="5">
    <source>
        <dbReference type="ARBA" id="ARBA00022473"/>
    </source>
</evidence>
<keyword evidence="5" id="KW-0217">Developmental protein</keyword>
<evidence type="ECO:0000313" key="20">
    <source>
        <dbReference type="Proteomes" id="UP001549921"/>
    </source>
</evidence>
<dbReference type="Gene3D" id="3.30.160.60">
    <property type="entry name" value="Classic Zinc Finger"/>
    <property type="match status" value="1"/>
</dbReference>
<feature type="region of interest" description="Disordered" evidence="15">
    <location>
        <begin position="1"/>
        <end position="31"/>
    </location>
</feature>
<evidence type="ECO:0000256" key="8">
    <source>
        <dbReference type="ARBA" id="ARBA00022771"/>
    </source>
</evidence>
<protein>
    <recommendedName>
        <fullName evidence="3">Zinc finger protein 830</fullName>
    </recommendedName>
    <alternativeName>
        <fullName evidence="14">Coiled-coil domain-containing protein 16</fullName>
    </alternativeName>
</protein>
<evidence type="ECO:0000313" key="17">
    <source>
        <dbReference type="EMBL" id="KAL0832879.1"/>
    </source>
</evidence>
<dbReference type="Proteomes" id="UP001549921">
    <property type="component" value="Unassembled WGS sequence"/>
</dbReference>
<comment type="subcellular location">
    <subcellularLocation>
        <location evidence="1">Chromosome</location>
    </subcellularLocation>
    <subcellularLocation>
        <location evidence="2">Nucleus speckle</location>
    </subcellularLocation>
</comment>
<evidence type="ECO:0000256" key="6">
    <source>
        <dbReference type="ARBA" id="ARBA00022618"/>
    </source>
</evidence>